<dbReference type="Proteomes" id="UP000222542">
    <property type="component" value="Unassembled WGS sequence"/>
</dbReference>
<accession>A0A2G2Z310</accession>
<keyword evidence="2" id="KW-0863">Zinc-finger</keyword>
<evidence type="ECO:0000313" key="7">
    <source>
        <dbReference type="Proteomes" id="UP000222542"/>
    </source>
</evidence>
<comment type="caution">
    <text evidence="6">The sequence shown here is derived from an EMBL/GenBank/DDBJ whole genome shotgun (WGS) entry which is preliminary data.</text>
</comment>
<name>A0A2G2Z310_CAPAN</name>
<dbReference type="EMBL" id="AYRZ02000007">
    <property type="protein sequence ID" value="PHT76410.1"/>
    <property type="molecule type" value="Genomic_DNA"/>
</dbReference>
<dbReference type="AlphaFoldDB" id="A0A2G2Z310"/>
<keyword evidence="1" id="KW-0479">Metal-binding</keyword>
<evidence type="ECO:0000256" key="2">
    <source>
        <dbReference type="ARBA" id="ARBA00022771"/>
    </source>
</evidence>
<organism evidence="6 7">
    <name type="scientific">Capsicum annuum</name>
    <name type="common">Capsicum pepper</name>
    <dbReference type="NCBI Taxonomy" id="4072"/>
    <lineage>
        <taxon>Eukaryota</taxon>
        <taxon>Viridiplantae</taxon>
        <taxon>Streptophyta</taxon>
        <taxon>Embryophyta</taxon>
        <taxon>Tracheophyta</taxon>
        <taxon>Spermatophyta</taxon>
        <taxon>Magnoliopsida</taxon>
        <taxon>eudicotyledons</taxon>
        <taxon>Gunneridae</taxon>
        <taxon>Pentapetalae</taxon>
        <taxon>asterids</taxon>
        <taxon>lamiids</taxon>
        <taxon>Solanales</taxon>
        <taxon>Solanaceae</taxon>
        <taxon>Solanoideae</taxon>
        <taxon>Capsiceae</taxon>
        <taxon>Capsicum</taxon>
    </lineage>
</organism>
<reference evidence="6 7" key="2">
    <citation type="journal article" date="2017" name="Genome Biol.">
        <title>New reference genome sequences of hot pepper reveal the massive evolution of plant disease-resistance genes by retroduplication.</title>
        <authorList>
            <person name="Kim S."/>
            <person name="Park J."/>
            <person name="Yeom S.I."/>
            <person name="Kim Y.M."/>
            <person name="Seo E."/>
            <person name="Kim K.T."/>
            <person name="Kim M.S."/>
            <person name="Lee J.M."/>
            <person name="Cheong K."/>
            <person name="Shin H.S."/>
            <person name="Kim S.B."/>
            <person name="Han K."/>
            <person name="Lee J."/>
            <person name="Park M."/>
            <person name="Lee H.A."/>
            <person name="Lee H.Y."/>
            <person name="Lee Y."/>
            <person name="Oh S."/>
            <person name="Lee J.H."/>
            <person name="Choi E."/>
            <person name="Choi E."/>
            <person name="Lee S.E."/>
            <person name="Jeon J."/>
            <person name="Kim H."/>
            <person name="Choi G."/>
            <person name="Song H."/>
            <person name="Lee J."/>
            <person name="Lee S.C."/>
            <person name="Kwon J.K."/>
            <person name="Lee H.Y."/>
            <person name="Koo N."/>
            <person name="Hong Y."/>
            <person name="Kim R.W."/>
            <person name="Kang W.H."/>
            <person name="Huh J.H."/>
            <person name="Kang B.C."/>
            <person name="Yang T.J."/>
            <person name="Lee Y.H."/>
            <person name="Bennetzen J.L."/>
            <person name="Choi D."/>
        </authorList>
    </citation>
    <scope>NUCLEOTIDE SEQUENCE [LARGE SCALE GENOMIC DNA]</scope>
    <source>
        <strain evidence="7">cv. CM334</strain>
    </source>
</reference>
<keyword evidence="7" id="KW-1185">Reference proteome</keyword>
<sequence length="242" mass="28214">MTSRENSAESSPMHDFAPIDFDYPMQIPVNINMEMRKYELNKLCMDETDPMINAEVQCKHDILLQMQTSWSDRNPGRRFWVCPHYEATNYNYFRWRDLKRVDERSKFILPRLVNKINELEKNYESVKMQLNKLESLKTQRHNSINMNLDDLESKQENDFENMQTKFQSLNIKTSRSKMKNEVDENVLAPTDRTGSACVTLPLEFDGVAKLASTDGTGLVFVDLLLEFDGVAKLVPTIELVLF</sequence>
<protein>
    <recommendedName>
        <fullName evidence="5">GRF-type domain-containing protein</fullName>
    </recommendedName>
</protein>
<dbReference type="Gramene" id="PHT76410">
    <property type="protein sequence ID" value="PHT76410"/>
    <property type="gene ID" value="T459_19932"/>
</dbReference>
<dbReference type="InterPro" id="IPR010666">
    <property type="entry name" value="Znf_GRF"/>
</dbReference>
<dbReference type="Pfam" id="PF06839">
    <property type="entry name" value="Zn_ribbon_GRF"/>
    <property type="match status" value="1"/>
</dbReference>
<dbReference type="GO" id="GO:0008270">
    <property type="term" value="F:zinc ion binding"/>
    <property type="evidence" value="ECO:0007669"/>
    <property type="project" value="UniProtKB-KW"/>
</dbReference>
<keyword evidence="4" id="KW-0175">Coiled coil</keyword>
<evidence type="ECO:0000313" key="6">
    <source>
        <dbReference type="EMBL" id="PHT76410.1"/>
    </source>
</evidence>
<evidence type="ECO:0000256" key="1">
    <source>
        <dbReference type="ARBA" id="ARBA00022723"/>
    </source>
</evidence>
<proteinExistence type="predicted"/>
<gene>
    <name evidence="6" type="ORF">T459_19932</name>
</gene>
<dbReference type="PANTHER" id="PTHR33248">
    <property type="entry name" value="ZINC ION-BINDING PROTEIN"/>
    <property type="match status" value="1"/>
</dbReference>
<reference evidence="6 7" key="1">
    <citation type="journal article" date="2014" name="Nat. Genet.">
        <title>Genome sequence of the hot pepper provides insights into the evolution of pungency in Capsicum species.</title>
        <authorList>
            <person name="Kim S."/>
            <person name="Park M."/>
            <person name="Yeom S.I."/>
            <person name="Kim Y.M."/>
            <person name="Lee J.M."/>
            <person name="Lee H.A."/>
            <person name="Seo E."/>
            <person name="Choi J."/>
            <person name="Cheong K."/>
            <person name="Kim K.T."/>
            <person name="Jung K."/>
            <person name="Lee G.W."/>
            <person name="Oh S.K."/>
            <person name="Bae C."/>
            <person name="Kim S.B."/>
            <person name="Lee H.Y."/>
            <person name="Kim S.Y."/>
            <person name="Kim M.S."/>
            <person name="Kang B.C."/>
            <person name="Jo Y.D."/>
            <person name="Yang H.B."/>
            <person name="Jeong H.J."/>
            <person name="Kang W.H."/>
            <person name="Kwon J.K."/>
            <person name="Shin C."/>
            <person name="Lim J.Y."/>
            <person name="Park J.H."/>
            <person name="Huh J.H."/>
            <person name="Kim J.S."/>
            <person name="Kim B.D."/>
            <person name="Cohen O."/>
            <person name="Paran I."/>
            <person name="Suh M.C."/>
            <person name="Lee S.B."/>
            <person name="Kim Y.K."/>
            <person name="Shin Y."/>
            <person name="Noh S.J."/>
            <person name="Park J."/>
            <person name="Seo Y.S."/>
            <person name="Kwon S.Y."/>
            <person name="Kim H.A."/>
            <person name="Park J.M."/>
            <person name="Kim H.J."/>
            <person name="Choi S.B."/>
            <person name="Bosland P.W."/>
            <person name="Reeves G."/>
            <person name="Jo S.H."/>
            <person name="Lee B.W."/>
            <person name="Cho H.T."/>
            <person name="Choi H.S."/>
            <person name="Lee M.S."/>
            <person name="Yu Y."/>
            <person name="Do Choi Y."/>
            <person name="Park B.S."/>
            <person name="van Deynze A."/>
            <person name="Ashrafi H."/>
            <person name="Hill T."/>
            <person name="Kim W.T."/>
            <person name="Pai H.S."/>
            <person name="Ahn H.K."/>
            <person name="Yeam I."/>
            <person name="Giovannoni J.J."/>
            <person name="Rose J.K."/>
            <person name="Sorensen I."/>
            <person name="Lee S.J."/>
            <person name="Kim R.W."/>
            <person name="Choi I.Y."/>
            <person name="Choi B.S."/>
            <person name="Lim J.S."/>
            <person name="Lee Y.H."/>
            <person name="Choi D."/>
        </authorList>
    </citation>
    <scope>NUCLEOTIDE SEQUENCE [LARGE SCALE GENOMIC DNA]</scope>
    <source>
        <strain evidence="7">cv. CM334</strain>
    </source>
</reference>
<dbReference type="STRING" id="4072.A0A2G2Z310"/>
<evidence type="ECO:0000256" key="4">
    <source>
        <dbReference type="SAM" id="Coils"/>
    </source>
</evidence>
<evidence type="ECO:0000256" key="3">
    <source>
        <dbReference type="ARBA" id="ARBA00022833"/>
    </source>
</evidence>
<feature type="coiled-coil region" evidence="4">
    <location>
        <begin position="109"/>
        <end position="136"/>
    </location>
</feature>
<keyword evidence="3" id="KW-0862">Zinc</keyword>
<feature type="domain" description="GRF-type" evidence="5">
    <location>
        <begin position="56"/>
        <end position="98"/>
    </location>
</feature>
<evidence type="ECO:0000259" key="5">
    <source>
        <dbReference type="Pfam" id="PF06839"/>
    </source>
</evidence>